<evidence type="ECO:0000256" key="1">
    <source>
        <dbReference type="SAM" id="MobiDB-lite"/>
    </source>
</evidence>
<keyword evidence="3" id="KW-1185">Reference proteome</keyword>
<proteinExistence type="predicted"/>
<dbReference type="Proteomes" id="UP001175353">
    <property type="component" value="Unassembled WGS sequence"/>
</dbReference>
<name>A0AAN6H0N1_9PEZI</name>
<feature type="region of interest" description="Disordered" evidence="1">
    <location>
        <begin position="27"/>
        <end position="198"/>
    </location>
</feature>
<feature type="compositionally biased region" description="Basic and acidic residues" evidence="1">
    <location>
        <begin position="50"/>
        <end position="94"/>
    </location>
</feature>
<feature type="compositionally biased region" description="Polar residues" evidence="1">
    <location>
        <begin position="188"/>
        <end position="198"/>
    </location>
</feature>
<feature type="compositionally biased region" description="Basic residues" evidence="1">
    <location>
        <begin position="95"/>
        <end position="139"/>
    </location>
</feature>
<evidence type="ECO:0000313" key="3">
    <source>
        <dbReference type="Proteomes" id="UP001175353"/>
    </source>
</evidence>
<protein>
    <submittedName>
        <fullName evidence="2">Uncharacterized protein</fullName>
    </submittedName>
</protein>
<dbReference type="AlphaFoldDB" id="A0AAN6H0N1"/>
<accession>A0AAN6H0N1</accession>
<feature type="non-terminal residue" evidence="2">
    <location>
        <position position="1"/>
    </location>
</feature>
<reference evidence="2" key="1">
    <citation type="submission" date="2023-06" db="EMBL/GenBank/DDBJ databases">
        <title>Black Yeasts Isolated from many extreme environments.</title>
        <authorList>
            <person name="Coleine C."/>
            <person name="Stajich J.E."/>
            <person name="Selbmann L."/>
        </authorList>
    </citation>
    <scope>NUCLEOTIDE SEQUENCE</scope>
    <source>
        <strain evidence="2">CCFEE 5200</strain>
    </source>
</reference>
<comment type="caution">
    <text evidence="2">The sequence shown here is derived from an EMBL/GenBank/DDBJ whole genome shotgun (WGS) entry which is preliminary data.</text>
</comment>
<feature type="compositionally biased region" description="Basic and acidic residues" evidence="1">
    <location>
        <begin position="140"/>
        <end position="170"/>
    </location>
</feature>
<evidence type="ECO:0000313" key="2">
    <source>
        <dbReference type="EMBL" id="KAK0949475.1"/>
    </source>
</evidence>
<dbReference type="EMBL" id="JAUJLE010001143">
    <property type="protein sequence ID" value="KAK0949475.1"/>
    <property type="molecule type" value="Genomic_DNA"/>
</dbReference>
<gene>
    <name evidence="2" type="ORF">LTR91_026433</name>
</gene>
<organism evidence="2 3">
    <name type="scientific">Friedmanniomyces endolithicus</name>
    <dbReference type="NCBI Taxonomy" id="329885"/>
    <lineage>
        <taxon>Eukaryota</taxon>
        <taxon>Fungi</taxon>
        <taxon>Dikarya</taxon>
        <taxon>Ascomycota</taxon>
        <taxon>Pezizomycotina</taxon>
        <taxon>Dothideomycetes</taxon>
        <taxon>Dothideomycetidae</taxon>
        <taxon>Mycosphaerellales</taxon>
        <taxon>Teratosphaeriaceae</taxon>
        <taxon>Friedmanniomyces</taxon>
    </lineage>
</organism>
<sequence>HELPSSRVDSLRLRMNVFETEILAERSGQLRTIAEGSSRDVPEGVGSVREPVEDRQQSLQLEKKWRRDSKEGGTGKSGAEKQTRKEQQDQEALRKRTSKKKKEQRKKEQRKKEQRKKEQRKKEQRKKEQRKKEQRKKEQRKKEQQKKEQRKKEQQKKEQRKKEQQKKEKPQPATLPATSRVSDLASGVKQSTKYSIGP</sequence>